<gene>
    <name evidence="4" type="ORF">DGYR_LOCUS10018</name>
</gene>
<feature type="transmembrane region" description="Helical" evidence="2">
    <location>
        <begin position="21"/>
        <end position="45"/>
    </location>
</feature>
<organism evidence="4 5">
    <name type="scientific">Dimorphilus gyrociliatus</name>
    <dbReference type="NCBI Taxonomy" id="2664684"/>
    <lineage>
        <taxon>Eukaryota</taxon>
        <taxon>Metazoa</taxon>
        <taxon>Spiralia</taxon>
        <taxon>Lophotrochozoa</taxon>
        <taxon>Annelida</taxon>
        <taxon>Polychaeta</taxon>
        <taxon>Polychaeta incertae sedis</taxon>
        <taxon>Dinophilidae</taxon>
        <taxon>Dimorphilus</taxon>
    </lineage>
</organism>
<evidence type="ECO:0000259" key="3">
    <source>
        <dbReference type="PROSITE" id="PS50850"/>
    </source>
</evidence>
<dbReference type="PROSITE" id="PS50850">
    <property type="entry name" value="MFS"/>
    <property type="match status" value="1"/>
</dbReference>
<dbReference type="OrthoDB" id="6509908at2759"/>
<dbReference type="PANTHER" id="PTHR11360:SF238">
    <property type="entry name" value="SD10469P"/>
    <property type="match status" value="1"/>
</dbReference>
<accession>A0A7I8W3B2</accession>
<evidence type="ECO:0000256" key="1">
    <source>
        <dbReference type="ARBA" id="ARBA00004141"/>
    </source>
</evidence>
<keyword evidence="2" id="KW-1133">Transmembrane helix</keyword>
<evidence type="ECO:0000256" key="2">
    <source>
        <dbReference type="SAM" id="Phobius"/>
    </source>
</evidence>
<name>A0A7I8W3B2_9ANNE</name>
<feature type="domain" description="Major facilitator superfamily (MFS) profile" evidence="3">
    <location>
        <begin position="1"/>
        <end position="286"/>
    </location>
</feature>
<dbReference type="EMBL" id="CAJFCJ010000016">
    <property type="protein sequence ID" value="CAD5122174.1"/>
    <property type="molecule type" value="Genomic_DNA"/>
</dbReference>
<proteinExistence type="predicted"/>
<dbReference type="GO" id="GO:0008028">
    <property type="term" value="F:monocarboxylic acid transmembrane transporter activity"/>
    <property type="evidence" value="ECO:0007669"/>
    <property type="project" value="TreeGrafter"/>
</dbReference>
<sequence>MGLMYLCSYVMIGHYFNKWRAFATGFSSCGSGVGTFVFAPLSAYLIEQFGWRGALLIHAGITLQGCVIGMTFRSVNELTTNADGTNEKNKGKKRTIDFKLLLNIPFMLFCISSFLCAIGFFVPSTYLPDYAISKGISRRKSAFLLSLFGIFNTLGRIVCGLISDNSKVDPLQIYYLALIAGGCTTMFVSFMVAYWQLCIYAAIYGITIAIYVSLCAIIIIDLLGLEKLSNAFGFLNMFRGFSTFIGVPTAGALYDISGNYRLAFYVAGGAIAASGLICIPLKCCLRWREEKRKLKAINKIVVVDEETSLLKKKSPELTSRITTC</sequence>
<comment type="subcellular location">
    <subcellularLocation>
        <location evidence="1">Membrane</location>
        <topology evidence="1">Multi-pass membrane protein</topology>
    </subcellularLocation>
</comment>
<evidence type="ECO:0000313" key="4">
    <source>
        <dbReference type="EMBL" id="CAD5122174.1"/>
    </source>
</evidence>
<dbReference type="GO" id="GO:0016020">
    <property type="term" value="C:membrane"/>
    <property type="evidence" value="ECO:0007669"/>
    <property type="project" value="UniProtKB-SubCell"/>
</dbReference>
<dbReference type="AlphaFoldDB" id="A0A7I8W3B2"/>
<feature type="transmembrane region" description="Helical" evidence="2">
    <location>
        <begin position="262"/>
        <end position="285"/>
    </location>
</feature>
<evidence type="ECO:0000313" key="5">
    <source>
        <dbReference type="Proteomes" id="UP000549394"/>
    </source>
</evidence>
<dbReference type="InterPro" id="IPR011701">
    <property type="entry name" value="MFS"/>
</dbReference>
<feature type="transmembrane region" description="Helical" evidence="2">
    <location>
        <begin position="237"/>
        <end position="256"/>
    </location>
</feature>
<keyword evidence="5" id="KW-1185">Reference proteome</keyword>
<reference evidence="4 5" key="1">
    <citation type="submission" date="2020-08" db="EMBL/GenBank/DDBJ databases">
        <authorList>
            <person name="Hejnol A."/>
        </authorList>
    </citation>
    <scope>NUCLEOTIDE SEQUENCE [LARGE SCALE GENOMIC DNA]</scope>
</reference>
<dbReference type="CDD" id="cd17352">
    <property type="entry name" value="MFS_MCT_SLC16"/>
    <property type="match status" value="1"/>
</dbReference>
<comment type="caution">
    <text evidence="4">The sequence shown here is derived from an EMBL/GenBank/DDBJ whole genome shotgun (WGS) entry which is preliminary data.</text>
</comment>
<feature type="transmembrane region" description="Helical" evidence="2">
    <location>
        <begin position="142"/>
        <end position="162"/>
    </location>
</feature>
<dbReference type="PANTHER" id="PTHR11360">
    <property type="entry name" value="MONOCARBOXYLATE TRANSPORTER"/>
    <property type="match status" value="1"/>
</dbReference>
<dbReference type="SUPFAM" id="SSF103473">
    <property type="entry name" value="MFS general substrate transporter"/>
    <property type="match status" value="1"/>
</dbReference>
<keyword evidence="2" id="KW-0472">Membrane</keyword>
<feature type="transmembrane region" description="Helical" evidence="2">
    <location>
        <begin position="51"/>
        <end position="72"/>
    </location>
</feature>
<dbReference type="Proteomes" id="UP000549394">
    <property type="component" value="Unassembled WGS sequence"/>
</dbReference>
<dbReference type="InterPro" id="IPR050327">
    <property type="entry name" value="Proton-linked_MCT"/>
</dbReference>
<dbReference type="Pfam" id="PF07690">
    <property type="entry name" value="MFS_1"/>
    <property type="match status" value="1"/>
</dbReference>
<dbReference type="Gene3D" id="1.20.1250.20">
    <property type="entry name" value="MFS general substrate transporter like domains"/>
    <property type="match status" value="2"/>
</dbReference>
<feature type="transmembrane region" description="Helical" evidence="2">
    <location>
        <begin position="174"/>
        <end position="195"/>
    </location>
</feature>
<protein>
    <submittedName>
        <fullName evidence="4">DgyrCDS10620</fullName>
    </submittedName>
</protein>
<feature type="transmembrane region" description="Helical" evidence="2">
    <location>
        <begin position="100"/>
        <end position="122"/>
    </location>
</feature>
<dbReference type="InterPro" id="IPR036259">
    <property type="entry name" value="MFS_trans_sf"/>
</dbReference>
<dbReference type="InterPro" id="IPR020846">
    <property type="entry name" value="MFS_dom"/>
</dbReference>
<feature type="transmembrane region" description="Helical" evidence="2">
    <location>
        <begin position="201"/>
        <end position="225"/>
    </location>
</feature>
<keyword evidence="2" id="KW-0812">Transmembrane</keyword>